<sequence length="87" mass="10059">MIQVNELLEIVAKLKKEGLTAAVVWLSFYKRLIQPIKSRVHPADEYWGPKDPSREQERKVPQREVVDRVWSFLVGPVSDKGAQKTFP</sequence>
<protein>
    <submittedName>
        <fullName evidence="1">Uncharacterized protein</fullName>
    </submittedName>
</protein>
<organism evidence="1 2">
    <name type="scientific">Dichanthelium oligosanthes</name>
    <dbReference type="NCBI Taxonomy" id="888268"/>
    <lineage>
        <taxon>Eukaryota</taxon>
        <taxon>Viridiplantae</taxon>
        <taxon>Streptophyta</taxon>
        <taxon>Embryophyta</taxon>
        <taxon>Tracheophyta</taxon>
        <taxon>Spermatophyta</taxon>
        <taxon>Magnoliopsida</taxon>
        <taxon>Liliopsida</taxon>
        <taxon>Poales</taxon>
        <taxon>Poaceae</taxon>
        <taxon>PACMAD clade</taxon>
        <taxon>Panicoideae</taxon>
        <taxon>Panicodae</taxon>
        <taxon>Paniceae</taxon>
        <taxon>Dichantheliinae</taxon>
        <taxon>Dichanthelium</taxon>
    </lineage>
</organism>
<reference evidence="1 2" key="1">
    <citation type="submission" date="2016-09" db="EMBL/GenBank/DDBJ databases">
        <title>The draft genome of Dichanthelium oligosanthes: A C3 panicoid grass species.</title>
        <authorList>
            <person name="Studer A.J."/>
            <person name="Schnable J.C."/>
            <person name="Brutnell T.P."/>
        </authorList>
    </citation>
    <scope>NUCLEOTIDE SEQUENCE [LARGE SCALE GENOMIC DNA]</scope>
    <source>
        <strain evidence="2">cv. Kellogg 1175</strain>
        <tissue evidence="1">Leaf</tissue>
    </source>
</reference>
<dbReference type="Proteomes" id="UP000095767">
    <property type="component" value="Unassembled WGS sequence"/>
</dbReference>
<dbReference type="AlphaFoldDB" id="A0A1E5VZQ7"/>
<dbReference type="EMBL" id="LWDX02025221">
    <property type="protein sequence ID" value="OEL30617.1"/>
    <property type="molecule type" value="Genomic_DNA"/>
</dbReference>
<comment type="caution">
    <text evidence="1">The sequence shown here is derived from an EMBL/GenBank/DDBJ whole genome shotgun (WGS) entry which is preliminary data.</text>
</comment>
<proteinExistence type="predicted"/>
<dbReference type="PANTHER" id="PTHR33026:SF7">
    <property type="entry name" value="OS03G0100275 PROTEIN"/>
    <property type="match status" value="1"/>
</dbReference>
<name>A0A1E5VZQ7_9POAL</name>
<evidence type="ECO:0000313" key="2">
    <source>
        <dbReference type="Proteomes" id="UP000095767"/>
    </source>
</evidence>
<keyword evidence="2" id="KW-1185">Reference proteome</keyword>
<accession>A0A1E5VZQ7</accession>
<evidence type="ECO:0000313" key="1">
    <source>
        <dbReference type="EMBL" id="OEL30617.1"/>
    </source>
</evidence>
<dbReference type="PANTHER" id="PTHR33026">
    <property type="entry name" value="OS06G0360600 PROTEIN"/>
    <property type="match status" value="1"/>
</dbReference>
<dbReference type="OrthoDB" id="696609at2759"/>
<gene>
    <name evidence="1" type="ORF">BAE44_0008364</name>
</gene>